<feature type="active site" description="Nucleophile" evidence="6">
    <location>
        <position position="86"/>
    </location>
</feature>
<dbReference type="GO" id="GO:0019867">
    <property type="term" value="C:outer membrane"/>
    <property type="evidence" value="ECO:0007669"/>
    <property type="project" value="InterPro"/>
</dbReference>
<proteinExistence type="predicted"/>
<comment type="subcellular location">
    <subcellularLocation>
        <location evidence="1">Membrane</location>
    </subcellularLocation>
</comment>
<dbReference type="CDD" id="cd07205">
    <property type="entry name" value="Pat_PNPLA6_PNPLA7_NTE1_like"/>
    <property type="match status" value="1"/>
</dbReference>
<dbReference type="PROSITE" id="PS51779">
    <property type="entry name" value="POTRA"/>
    <property type="match status" value="1"/>
</dbReference>
<dbReference type="InterPro" id="IPR050301">
    <property type="entry name" value="NTE"/>
</dbReference>
<feature type="active site" description="Proton acceptor" evidence="6">
    <location>
        <position position="234"/>
    </location>
</feature>
<evidence type="ECO:0000256" key="5">
    <source>
        <dbReference type="ARBA" id="ARBA00023136"/>
    </source>
</evidence>
<dbReference type="Pfam" id="PF01103">
    <property type="entry name" value="Omp85"/>
    <property type="match status" value="1"/>
</dbReference>
<dbReference type="PROSITE" id="PS51635">
    <property type="entry name" value="PNPLA"/>
    <property type="match status" value="1"/>
</dbReference>
<accession>A0A7V2ZMC2</accession>
<dbReference type="InterPro" id="IPR002641">
    <property type="entry name" value="PNPLA_dom"/>
</dbReference>
<dbReference type="InterPro" id="IPR010827">
    <property type="entry name" value="BamA/TamA_POTRA"/>
</dbReference>
<feature type="short sequence motif" description="GXGXXG" evidence="6">
    <location>
        <begin position="57"/>
        <end position="62"/>
    </location>
</feature>
<dbReference type="AlphaFoldDB" id="A0A7V2ZMC2"/>
<dbReference type="InterPro" id="IPR016035">
    <property type="entry name" value="Acyl_Trfase/lysoPLipase"/>
</dbReference>
<dbReference type="Gene3D" id="3.40.1090.10">
    <property type="entry name" value="Cytosolic phospholipase A2 catalytic domain"/>
    <property type="match status" value="1"/>
</dbReference>
<dbReference type="Gene3D" id="3.10.20.310">
    <property type="entry name" value="membrane protein fhac"/>
    <property type="match status" value="2"/>
</dbReference>
<evidence type="ECO:0000256" key="3">
    <source>
        <dbReference type="ARBA" id="ARBA00022963"/>
    </source>
</evidence>
<dbReference type="SUPFAM" id="SSF52151">
    <property type="entry name" value="FabD/lysophospholipase-like"/>
    <property type="match status" value="1"/>
</dbReference>
<dbReference type="InterPro" id="IPR000184">
    <property type="entry name" value="Bac_surfAg_D15"/>
</dbReference>
<feature type="domain" description="PNPLA" evidence="7">
    <location>
        <begin position="53"/>
        <end position="247"/>
    </location>
</feature>
<organism evidence="9">
    <name type="scientific">Ignavibacterium album</name>
    <dbReference type="NCBI Taxonomy" id="591197"/>
    <lineage>
        <taxon>Bacteria</taxon>
        <taxon>Pseudomonadati</taxon>
        <taxon>Ignavibacteriota</taxon>
        <taxon>Ignavibacteria</taxon>
        <taxon>Ignavibacteriales</taxon>
        <taxon>Ignavibacteriaceae</taxon>
        <taxon>Ignavibacterium</taxon>
    </lineage>
</organism>
<dbReference type="GO" id="GO:0016042">
    <property type="term" value="P:lipid catabolic process"/>
    <property type="evidence" value="ECO:0007669"/>
    <property type="project" value="UniProtKB-UniRule"/>
</dbReference>
<dbReference type="PANTHER" id="PTHR14226">
    <property type="entry name" value="NEUROPATHY TARGET ESTERASE/SWISS CHEESE D.MELANOGASTER"/>
    <property type="match status" value="1"/>
</dbReference>
<feature type="domain" description="POTRA" evidence="8">
    <location>
        <begin position="493"/>
        <end position="564"/>
    </location>
</feature>
<evidence type="ECO:0000259" key="7">
    <source>
        <dbReference type="PROSITE" id="PS51635"/>
    </source>
</evidence>
<keyword evidence="3 6" id="KW-0442">Lipid degradation</keyword>
<dbReference type="Pfam" id="PF01734">
    <property type="entry name" value="Patatin"/>
    <property type="match status" value="1"/>
</dbReference>
<feature type="short sequence motif" description="DGA/G" evidence="6">
    <location>
        <begin position="234"/>
        <end position="236"/>
    </location>
</feature>
<evidence type="ECO:0000256" key="2">
    <source>
        <dbReference type="ARBA" id="ARBA00022801"/>
    </source>
</evidence>
<evidence type="ECO:0000256" key="4">
    <source>
        <dbReference type="ARBA" id="ARBA00023098"/>
    </source>
</evidence>
<dbReference type="PANTHER" id="PTHR14226:SF29">
    <property type="entry name" value="NEUROPATHY TARGET ESTERASE SWS"/>
    <property type="match status" value="1"/>
</dbReference>
<evidence type="ECO:0008006" key="10">
    <source>
        <dbReference type="Google" id="ProtNLM"/>
    </source>
</evidence>
<gene>
    <name evidence="9" type="ORF">ENS31_14020</name>
</gene>
<comment type="caution">
    <text evidence="9">The sequence shown here is derived from an EMBL/GenBank/DDBJ whole genome shotgun (WGS) entry which is preliminary data.</text>
</comment>
<evidence type="ECO:0000313" key="9">
    <source>
        <dbReference type="EMBL" id="HFI92631.1"/>
    </source>
</evidence>
<dbReference type="EMBL" id="DSUJ01000011">
    <property type="protein sequence ID" value="HFI92631.1"/>
    <property type="molecule type" value="Genomic_DNA"/>
</dbReference>
<sequence length="901" mass="102376">MLKSFKIILMCLCILSISTFPQIRYQFSIPSKEKPLPFGLKTRVSSNKPVVGFALSGGGARGISQVGVLKAFEQYQIYPDIIVGTSMGSIVGGLYSAGYSVDELDTIARKTDWNDLLTFNRQSNRKDFFVDQKVTEDRAVLTLRLDGLNPVLPTSFNDGQKLSNYLNILTFEAPIHSPASFDLFRYKFRAVCTNLIDGTPVVLESGSLSKALRASSSVTFFLAPVKHDSLTLVDGGLVANVPVEISKQAGADFVVAVDVTSPLWSERELNYPWIIADQIVSIPMRLVNRQQLDKADFVIAPQLNDFTSADFGKVDSLILLGYENSLEYAKHLRVVLDSIYSKNISDKEIYFNDVLITDSLQEFELKILGESKFQTISNIDIQKKLEQLFETGYYKNLSAELISDSSGNQLKIQRLYNPEVKDVVLIGLSLISSEGIDEIFSDIKRNPYSSVKLYEALTKLMKLYRKGGYSLAEIQEINFDEDTGTLKIFIDEGIISKIIVQGNDRTNEKVITRELPFSEGDFFKIVDVENGLKNLRSTGLFESVDVSVYDEKGQNVLVIKVDEKQTGLLRVGYRLDNEYRFQLGLDIREENLFGTGTELGFVFFGGIRSRSYIIEQKANRIFDTYFTYKINAFYKLKDILVYKDKPTESEKRFSRISEGEYRQINYGVSLGVGTQVGRFGNLIFEGKYQTDKIKNIQLSPVDPYEFKTVSFKISSTIDTQDKYPYPEKGIYFNGFYETAQTFLGGNLSYTSFGFEYRNYFSSNSDHVISPKFILGFADKTTPLSQQFSIGGQESFFGMHEYEFRGRQIFLASLMYRYKIPFKIFFDTYFKLRYDLGNTWAEQEQIRFKDLRHGIGAALSFATPIGPAEFAVGRSFLFRKDLPENPISWGDVLFYFSIGYYY</sequence>
<evidence type="ECO:0000256" key="6">
    <source>
        <dbReference type="PROSITE-ProRule" id="PRU01161"/>
    </source>
</evidence>
<keyword evidence="2 6" id="KW-0378">Hydrolase</keyword>
<dbReference type="Gene3D" id="2.40.160.50">
    <property type="entry name" value="membrane protein fhac: a member of the omp85/tpsb transporter family"/>
    <property type="match status" value="1"/>
</dbReference>
<protein>
    <recommendedName>
        <fullName evidence="10">Esterase</fullName>
    </recommendedName>
</protein>
<dbReference type="GO" id="GO:0016787">
    <property type="term" value="F:hydrolase activity"/>
    <property type="evidence" value="ECO:0007669"/>
    <property type="project" value="UniProtKB-UniRule"/>
</dbReference>
<evidence type="ECO:0000259" key="8">
    <source>
        <dbReference type="PROSITE" id="PS51779"/>
    </source>
</evidence>
<dbReference type="Pfam" id="PF07244">
    <property type="entry name" value="POTRA"/>
    <property type="match status" value="2"/>
</dbReference>
<evidence type="ECO:0000256" key="1">
    <source>
        <dbReference type="ARBA" id="ARBA00004370"/>
    </source>
</evidence>
<feature type="short sequence motif" description="GXSXG" evidence="6">
    <location>
        <begin position="84"/>
        <end position="88"/>
    </location>
</feature>
<name>A0A7V2ZMC2_9BACT</name>
<dbReference type="InterPro" id="IPR034746">
    <property type="entry name" value="POTRA"/>
</dbReference>
<keyword evidence="4 6" id="KW-0443">Lipid metabolism</keyword>
<reference evidence="9" key="1">
    <citation type="journal article" date="2020" name="mSystems">
        <title>Genome- and Community-Level Interaction Insights into Carbon Utilization and Element Cycling Functions of Hydrothermarchaeota in Hydrothermal Sediment.</title>
        <authorList>
            <person name="Zhou Z."/>
            <person name="Liu Y."/>
            <person name="Xu W."/>
            <person name="Pan J."/>
            <person name="Luo Z.H."/>
            <person name="Li M."/>
        </authorList>
    </citation>
    <scope>NUCLEOTIDE SEQUENCE [LARGE SCALE GENOMIC DNA]</scope>
    <source>
        <strain evidence="9">SpSt-479</strain>
    </source>
</reference>
<keyword evidence="5" id="KW-0472">Membrane</keyword>